<evidence type="ECO:0000256" key="3">
    <source>
        <dbReference type="SAM" id="SignalP"/>
    </source>
</evidence>
<dbReference type="HOGENOM" id="CLU_063099_4_0_1"/>
<evidence type="ECO:0000313" key="6">
    <source>
        <dbReference type="Proteomes" id="UP000001072"/>
    </source>
</evidence>
<evidence type="ECO:0000256" key="1">
    <source>
        <dbReference type="ARBA" id="ARBA00022729"/>
    </source>
</evidence>
<dbReference type="RefSeq" id="XP_007415514.1">
    <property type="nucleotide sequence ID" value="XM_007415452.1"/>
</dbReference>
<evidence type="ECO:0000313" key="5">
    <source>
        <dbReference type="EMBL" id="EGG01164.1"/>
    </source>
</evidence>
<dbReference type="Proteomes" id="UP000001072">
    <property type="component" value="Unassembled WGS sequence"/>
</dbReference>
<dbReference type="PANTHER" id="PTHR37487">
    <property type="entry name" value="CHROMOSOME 1, WHOLE GENOME SHOTGUN SEQUENCE"/>
    <property type="match status" value="1"/>
</dbReference>
<dbReference type="PANTHER" id="PTHR37487:SF2">
    <property type="entry name" value="EXPRESSED PROTEIN"/>
    <property type="match status" value="1"/>
</dbReference>
<dbReference type="VEuPathDB" id="FungiDB:MELLADRAFT_92673"/>
<dbReference type="OrthoDB" id="3362246at2759"/>
<dbReference type="eggNOG" id="ENOG502S9QR">
    <property type="taxonomic scope" value="Eukaryota"/>
</dbReference>
<dbReference type="InterPro" id="IPR018466">
    <property type="entry name" value="Kre9/Knh1-like_N"/>
</dbReference>
<dbReference type="STRING" id="747676.F4S2E7"/>
<dbReference type="KEGG" id="mlr:MELLADRAFT_92673"/>
<feature type="chain" id="PRO_5003321227" evidence="3">
    <location>
        <begin position="19"/>
        <end position="131"/>
    </location>
</feature>
<name>F4S2E7_MELLP</name>
<accession>F4S2E7</accession>
<dbReference type="InParanoid" id="F4S2E7"/>
<gene>
    <name evidence="5" type="ORF">MELLADRAFT_92673</name>
</gene>
<evidence type="ECO:0000256" key="2">
    <source>
        <dbReference type="SAM" id="MobiDB-lite"/>
    </source>
</evidence>
<sequence length="131" mass="13623">MSLTSFFILALAISGAVSQAVMVNTPTSVVQCLPVQLSWSGGQPPYFISLIPGGQTTAIPLEDLGQQTGTSFTWKVDLPAKTAVNLQIRDSVGVLNYSDQFTIQDPPAGTTCDTTGNGTTTAPTPMTTGTV</sequence>
<dbReference type="AlphaFoldDB" id="F4S2E7"/>
<feature type="compositionally biased region" description="Low complexity" evidence="2">
    <location>
        <begin position="109"/>
        <end position="131"/>
    </location>
</feature>
<feature type="signal peptide" evidence="3">
    <location>
        <begin position="1"/>
        <end position="18"/>
    </location>
</feature>
<dbReference type="Pfam" id="PF10342">
    <property type="entry name" value="Kre9_KNH"/>
    <property type="match status" value="1"/>
</dbReference>
<dbReference type="GeneID" id="18936324"/>
<feature type="region of interest" description="Disordered" evidence="2">
    <location>
        <begin position="108"/>
        <end position="131"/>
    </location>
</feature>
<keyword evidence="6" id="KW-1185">Reference proteome</keyword>
<reference evidence="6" key="1">
    <citation type="journal article" date="2011" name="Proc. Natl. Acad. Sci. U.S.A.">
        <title>Obligate biotrophy features unraveled by the genomic analysis of rust fungi.</title>
        <authorList>
            <person name="Duplessis S."/>
            <person name="Cuomo C.A."/>
            <person name="Lin Y.-C."/>
            <person name="Aerts A."/>
            <person name="Tisserant E."/>
            <person name="Veneault-Fourrey C."/>
            <person name="Joly D.L."/>
            <person name="Hacquard S."/>
            <person name="Amselem J."/>
            <person name="Cantarel B.L."/>
            <person name="Chiu R."/>
            <person name="Coutinho P.M."/>
            <person name="Feau N."/>
            <person name="Field M."/>
            <person name="Frey P."/>
            <person name="Gelhaye E."/>
            <person name="Goldberg J."/>
            <person name="Grabherr M.G."/>
            <person name="Kodira C.D."/>
            <person name="Kohler A."/>
            <person name="Kuees U."/>
            <person name="Lindquist E.A."/>
            <person name="Lucas S.M."/>
            <person name="Mago R."/>
            <person name="Mauceli E."/>
            <person name="Morin E."/>
            <person name="Murat C."/>
            <person name="Pangilinan J.L."/>
            <person name="Park R."/>
            <person name="Pearson M."/>
            <person name="Quesneville H."/>
            <person name="Rouhier N."/>
            <person name="Sakthikumar S."/>
            <person name="Salamov A.A."/>
            <person name="Schmutz J."/>
            <person name="Selles B."/>
            <person name="Shapiro H."/>
            <person name="Tanguay P."/>
            <person name="Tuskan G.A."/>
            <person name="Henrissat B."/>
            <person name="Van de Peer Y."/>
            <person name="Rouze P."/>
            <person name="Ellis J.G."/>
            <person name="Dodds P.N."/>
            <person name="Schein J.E."/>
            <person name="Zhong S."/>
            <person name="Hamelin R.C."/>
            <person name="Grigoriev I.V."/>
            <person name="Szabo L.J."/>
            <person name="Martin F."/>
        </authorList>
    </citation>
    <scope>NUCLEOTIDE SEQUENCE [LARGE SCALE GENOMIC DNA]</scope>
    <source>
        <strain evidence="6">98AG31 / pathotype 3-4-7</strain>
    </source>
</reference>
<proteinExistence type="predicted"/>
<evidence type="ECO:0000259" key="4">
    <source>
        <dbReference type="Pfam" id="PF10342"/>
    </source>
</evidence>
<protein>
    <submittedName>
        <fullName evidence="5">Secreted protein</fullName>
    </submittedName>
</protein>
<dbReference type="EMBL" id="GL883140">
    <property type="protein sequence ID" value="EGG01164.1"/>
    <property type="molecule type" value="Genomic_DNA"/>
</dbReference>
<organism evidence="6">
    <name type="scientific">Melampsora larici-populina (strain 98AG31 / pathotype 3-4-7)</name>
    <name type="common">Poplar leaf rust fungus</name>
    <dbReference type="NCBI Taxonomy" id="747676"/>
    <lineage>
        <taxon>Eukaryota</taxon>
        <taxon>Fungi</taxon>
        <taxon>Dikarya</taxon>
        <taxon>Basidiomycota</taxon>
        <taxon>Pucciniomycotina</taxon>
        <taxon>Pucciniomycetes</taxon>
        <taxon>Pucciniales</taxon>
        <taxon>Melampsoraceae</taxon>
        <taxon>Melampsora</taxon>
    </lineage>
</organism>
<feature type="domain" description="Yeast cell wall synthesis Kre9/Knh1-like N-terminal" evidence="4">
    <location>
        <begin position="30"/>
        <end position="103"/>
    </location>
</feature>
<keyword evidence="1 3" id="KW-0732">Signal</keyword>